<dbReference type="FunFam" id="3.40.50.360:FF:000001">
    <property type="entry name" value="NAD(P)H dehydrogenase (Quinone) FQR1-like"/>
    <property type="match status" value="1"/>
</dbReference>
<dbReference type="InterPro" id="IPR008254">
    <property type="entry name" value="Flavodoxin/NO_synth"/>
</dbReference>
<evidence type="ECO:0000313" key="7">
    <source>
        <dbReference type="EMBL" id="KAK9806327.1"/>
    </source>
</evidence>
<accession>A0AAW1PBQ7</accession>
<dbReference type="Gene3D" id="3.40.50.360">
    <property type="match status" value="1"/>
</dbReference>
<name>A0AAW1PBQ7_9CHLO</name>
<dbReference type="PANTHER" id="PTHR30546">
    <property type="entry name" value="FLAVODOXIN-RELATED PROTEIN WRBA-RELATED"/>
    <property type="match status" value="1"/>
</dbReference>
<comment type="caution">
    <text evidence="7">The sequence shown here is derived from an EMBL/GenBank/DDBJ whole genome shotgun (WGS) entry which is preliminary data.</text>
</comment>
<dbReference type="InterPro" id="IPR010089">
    <property type="entry name" value="Flavoprotein_WrbA-like"/>
</dbReference>
<sequence>MRPLVVEQEINQRQPVPPGDRRHWHGVPAHDPERDDETDPGHKYRRFKVVAPSRLEVTSSVPAELKLAHGEHEAIGVEAKWLQDSQECRMHWTDQYVSIDIRDRTATASTSAPEARPPKAQHSHTVASITAWIPERYCSVHASTAGGDIQLQGLTEAALQLRTGQGSVSVGKVRASTVDIQCSGGQVTGSIVADKVQLRLMDGGAKLERLMGNYVDVLHSHSDQAAPAAQSRRADGSQLGPIDAKMVHINRELTMVSEGGAINIGTLNCQEVDQAKLALIRSQGGDISVTGLDGKADLQSNGGDVKVQLHEGAAHVVVNSGCGDIECCVPPVVRADLRLTTPTLHLPDDLTFEKDAVASDEGLHAIGQIRSAGVVLAKNNAVRALASRPASTKPVVWVVFYSMYGHIYRLAQEEAKGAESEGVEVKMFQVQETLSETILGKMHAPPKPDIPIVDPNSLTDADGILFGFPTRFGAPPAQFKAMTDATGQLWVKNALFGKPFGCFTSTNSQGGGQEATIINSLSNFVHHGMIFVPPGYAAGDFMADVDEVRGGSAWGAGTFAGPKGERQPTEKELKLAHFQGAAFAKTVKALCAGRSIV</sequence>
<dbReference type="GO" id="GO:0010181">
    <property type="term" value="F:FMN binding"/>
    <property type="evidence" value="ECO:0007669"/>
    <property type="project" value="InterPro"/>
</dbReference>
<evidence type="ECO:0000313" key="8">
    <source>
        <dbReference type="Proteomes" id="UP001489004"/>
    </source>
</evidence>
<evidence type="ECO:0000256" key="3">
    <source>
        <dbReference type="ARBA" id="ARBA00047678"/>
    </source>
</evidence>
<dbReference type="GO" id="GO:0003955">
    <property type="term" value="F:NAD(P)H dehydrogenase (quinone) activity"/>
    <property type="evidence" value="ECO:0007669"/>
    <property type="project" value="UniProtKB-EC"/>
</dbReference>
<evidence type="ECO:0000256" key="1">
    <source>
        <dbReference type="ARBA" id="ARBA00006961"/>
    </source>
</evidence>
<evidence type="ECO:0000256" key="5">
    <source>
        <dbReference type="SAM" id="MobiDB-lite"/>
    </source>
</evidence>
<evidence type="ECO:0000256" key="4">
    <source>
        <dbReference type="ARBA" id="ARBA00048983"/>
    </source>
</evidence>
<dbReference type="Proteomes" id="UP001489004">
    <property type="component" value="Unassembled WGS sequence"/>
</dbReference>
<comment type="catalytic activity">
    <reaction evidence="3">
        <text>a quinone + NADH + H(+) = a quinol + NAD(+)</text>
        <dbReference type="Rhea" id="RHEA:46160"/>
        <dbReference type="ChEBI" id="CHEBI:15378"/>
        <dbReference type="ChEBI" id="CHEBI:24646"/>
        <dbReference type="ChEBI" id="CHEBI:57540"/>
        <dbReference type="ChEBI" id="CHEBI:57945"/>
        <dbReference type="ChEBI" id="CHEBI:132124"/>
        <dbReference type="EC" id="1.6.5.2"/>
    </reaction>
</comment>
<feature type="domain" description="Flavodoxin-like" evidence="6">
    <location>
        <begin position="396"/>
        <end position="583"/>
    </location>
</feature>
<comment type="catalytic activity">
    <reaction evidence="4">
        <text>a quinone + NADPH + H(+) = a quinol + NADP(+)</text>
        <dbReference type="Rhea" id="RHEA:46164"/>
        <dbReference type="ChEBI" id="CHEBI:15378"/>
        <dbReference type="ChEBI" id="CHEBI:24646"/>
        <dbReference type="ChEBI" id="CHEBI:57783"/>
        <dbReference type="ChEBI" id="CHEBI:58349"/>
        <dbReference type="ChEBI" id="CHEBI:132124"/>
        <dbReference type="EC" id="1.6.5.2"/>
    </reaction>
</comment>
<dbReference type="Pfam" id="PF13349">
    <property type="entry name" value="DUF4097"/>
    <property type="match status" value="2"/>
</dbReference>
<dbReference type="AlphaFoldDB" id="A0AAW1PBQ7"/>
<dbReference type="Pfam" id="PF03358">
    <property type="entry name" value="FMN_red"/>
    <property type="match status" value="1"/>
</dbReference>
<evidence type="ECO:0000259" key="6">
    <source>
        <dbReference type="PROSITE" id="PS50902"/>
    </source>
</evidence>
<dbReference type="PANTHER" id="PTHR30546:SF23">
    <property type="entry name" value="FLAVOPROTEIN-LIKE PROTEIN YCP4-RELATED"/>
    <property type="match status" value="1"/>
</dbReference>
<dbReference type="EMBL" id="JALJOR010000014">
    <property type="protein sequence ID" value="KAK9806327.1"/>
    <property type="molecule type" value="Genomic_DNA"/>
</dbReference>
<dbReference type="NCBIfam" id="NF002999">
    <property type="entry name" value="PRK03767.1"/>
    <property type="match status" value="1"/>
</dbReference>
<dbReference type="InterPro" id="IPR005025">
    <property type="entry name" value="FMN_Rdtase-like_dom"/>
</dbReference>
<dbReference type="NCBIfam" id="TIGR01755">
    <property type="entry name" value="flav_wrbA"/>
    <property type="match status" value="1"/>
</dbReference>
<dbReference type="SUPFAM" id="SSF52218">
    <property type="entry name" value="Flavoproteins"/>
    <property type="match status" value="1"/>
</dbReference>
<gene>
    <name evidence="7" type="ORF">WJX72_010364</name>
</gene>
<dbReference type="PROSITE" id="PS50902">
    <property type="entry name" value="FLAVODOXIN_LIKE"/>
    <property type="match status" value="1"/>
</dbReference>
<evidence type="ECO:0000256" key="2">
    <source>
        <dbReference type="ARBA" id="ARBA00012648"/>
    </source>
</evidence>
<comment type="similarity">
    <text evidence="1">Belongs to the WrbA family.</text>
</comment>
<keyword evidence="8" id="KW-1185">Reference proteome</keyword>
<protein>
    <recommendedName>
        <fullName evidence="2">NAD(P)H dehydrogenase (quinone)</fullName>
        <ecNumber evidence="2">1.6.5.2</ecNumber>
    </recommendedName>
</protein>
<reference evidence="7 8" key="1">
    <citation type="journal article" date="2024" name="Nat. Commun.">
        <title>Phylogenomics reveals the evolutionary origins of lichenization in chlorophyte algae.</title>
        <authorList>
            <person name="Puginier C."/>
            <person name="Libourel C."/>
            <person name="Otte J."/>
            <person name="Skaloud P."/>
            <person name="Haon M."/>
            <person name="Grisel S."/>
            <person name="Petersen M."/>
            <person name="Berrin J.G."/>
            <person name="Delaux P.M."/>
            <person name="Dal Grande F."/>
            <person name="Keller J."/>
        </authorList>
    </citation>
    <scope>NUCLEOTIDE SEQUENCE [LARGE SCALE GENOMIC DNA]</scope>
    <source>
        <strain evidence="7 8">SAG 2043</strain>
    </source>
</reference>
<feature type="region of interest" description="Disordered" evidence="5">
    <location>
        <begin position="1"/>
        <end position="41"/>
    </location>
</feature>
<dbReference type="InterPro" id="IPR025164">
    <property type="entry name" value="Toastrack_DUF4097"/>
</dbReference>
<dbReference type="EC" id="1.6.5.2" evidence="2"/>
<organism evidence="7 8">
    <name type="scientific">[Myrmecia] bisecta</name>
    <dbReference type="NCBI Taxonomy" id="41462"/>
    <lineage>
        <taxon>Eukaryota</taxon>
        <taxon>Viridiplantae</taxon>
        <taxon>Chlorophyta</taxon>
        <taxon>core chlorophytes</taxon>
        <taxon>Trebouxiophyceae</taxon>
        <taxon>Trebouxiales</taxon>
        <taxon>Trebouxiaceae</taxon>
        <taxon>Myrmecia</taxon>
    </lineage>
</organism>
<dbReference type="GO" id="GO:0016020">
    <property type="term" value="C:membrane"/>
    <property type="evidence" value="ECO:0007669"/>
    <property type="project" value="TreeGrafter"/>
</dbReference>
<dbReference type="InterPro" id="IPR029039">
    <property type="entry name" value="Flavoprotein-like_sf"/>
</dbReference>
<proteinExistence type="inferred from homology"/>